<accession>A0ABN8K8T8</accession>
<keyword evidence="2" id="KW-0378">Hydrolase</keyword>
<dbReference type="EMBL" id="CAKXZT010000150">
    <property type="protein sequence ID" value="CAH2406685.1"/>
    <property type="molecule type" value="Genomic_DNA"/>
</dbReference>
<sequence length="104" mass="10892">MLTRQDPAGYAAACAAVREADFTSTTAAIKVPTLCIVGDQDGSTPPELVESLARSIPAARFEVIAGAGHIPCVEQPERLAGLIRGLYVAAPHPCAPITRRSRPL</sequence>
<proteinExistence type="predicted"/>
<dbReference type="GO" id="GO:0016787">
    <property type="term" value="F:hydrolase activity"/>
    <property type="evidence" value="ECO:0007669"/>
    <property type="project" value="UniProtKB-KW"/>
</dbReference>
<organism evidence="2 3">
    <name type="scientific">Mesorhizobium escarrei</name>
    <dbReference type="NCBI Taxonomy" id="666018"/>
    <lineage>
        <taxon>Bacteria</taxon>
        <taxon>Pseudomonadati</taxon>
        <taxon>Pseudomonadota</taxon>
        <taxon>Alphaproteobacteria</taxon>
        <taxon>Hyphomicrobiales</taxon>
        <taxon>Phyllobacteriaceae</taxon>
        <taxon>Mesorhizobium</taxon>
    </lineage>
</organism>
<protein>
    <submittedName>
        <fullName evidence="2">Alpha/beta hydrolase fold-1</fullName>
    </submittedName>
</protein>
<dbReference type="Proteomes" id="UP001153050">
    <property type="component" value="Unassembled WGS sequence"/>
</dbReference>
<keyword evidence="3" id="KW-1185">Reference proteome</keyword>
<reference evidence="2 3" key="1">
    <citation type="submission" date="2022-03" db="EMBL/GenBank/DDBJ databases">
        <authorList>
            <person name="Brunel B."/>
        </authorList>
    </citation>
    <scope>NUCLEOTIDE SEQUENCE [LARGE SCALE GENOMIC DNA]</scope>
    <source>
        <strain evidence="2">STM5069sample</strain>
    </source>
</reference>
<gene>
    <name evidence="2" type="ORF">MES5069_530069</name>
</gene>
<name>A0ABN8K8T8_9HYPH</name>
<dbReference type="Pfam" id="PF00561">
    <property type="entry name" value="Abhydrolase_1"/>
    <property type="match status" value="1"/>
</dbReference>
<dbReference type="InterPro" id="IPR050266">
    <property type="entry name" value="AB_hydrolase_sf"/>
</dbReference>
<dbReference type="Gene3D" id="3.40.50.1820">
    <property type="entry name" value="alpha/beta hydrolase"/>
    <property type="match status" value="1"/>
</dbReference>
<evidence type="ECO:0000313" key="2">
    <source>
        <dbReference type="EMBL" id="CAH2406685.1"/>
    </source>
</evidence>
<feature type="domain" description="AB hydrolase-1" evidence="1">
    <location>
        <begin position="21"/>
        <end position="75"/>
    </location>
</feature>
<evidence type="ECO:0000313" key="3">
    <source>
        <dbReference type="Proteomes" id="UP001153050"/>
    </source>
</evidence>
<comment type="caution">
    <text evidence="2">The sequence shown here is derived from an EMBL/GenBank/DDBJ whole genome shotgun (WGS) entry which is preliminary data.</text>
</comment>
<evidence type="ECO:0000259" key="1">
    <source>
        <dbReference type="Pfam" id="PF00561"/>
    </source>
</evidence>
<dbReference type="InterPro" id="IPR029058">
    <property type="entry name" value="AB_hydrolase_fold"/>
</dbReference>
<dbReference type="PANTHER" id="PTHR43798">
    <property type="entry name" value="MONOACYLGLYCEROL LIPASE"/>
    <property type="match status" value="1"/>
</dbReference>
<dbReference type="InterPro" id="IPR000073">
    <property type="entry name" value="AB_hydrolase_1"/>
</dbReference>
<dbReference type="SUPFAM" id="SSF53474">
    <property type="entry name" value="alpha/beta-Hydrolases"/>
    <property type="match status" value="1"/>
</dbReference>